<proteinExistence type="inferred from homology"/>
<reference evidence="7 8" key="1">
    <citation type="journal article" date="2014" name="Int. J. Syst. Evol. Microbiol.">
        <title>Complete genome sequence of Corynebacterium casei LMG S-19264T (=DSM 44701T), isolated from a smear-ripened cheese.</title>
        <authorList>
            <consortium name="US DOE Joint Genome Institute (JGI-PGF)"/>
            <person name="Walter F."/>
            <person name="Albersmeier A."/>
            <person name="Kalinowski J."/>
            <person name="Ruckert C."/>
        </authorList>
    </citation>
    <scope>NUCLEOTIDE SEQUENCE [LARGE SCALE GENOMIC DNA]</scope>
    <source>
        <strain evidence="7 8">CGMCC 1.15286</strain>
    </source>
</reference>
<accession>A0A917LY25</accession>
<name>A0A917LY25_9BACL</name>
<protein>
    <recommendedName>
        <fullName evidence="6">Fe/B12 periplasmic-binding domain-containing protein</fullName>
    </recommendedName>
</protein>
<keyword evidence="3" id="KW-0813">Transport</keyword>
<dbReference type="Gene3D" id="3.40.50.1980">
    <property type="entry name" value="Nitrogenase molybdenum iron protein domain"/>
    <property type="match status" value="2"/>
</dbReference>
<dbReference type="PANTHER" id="PTHR30532:SF26">
    <property type="entry name" value="IRON(3+)-HYDROXAMATE-BINDING PROTEIN FHUD"/>
    <property type="match status" value="1"/>
</dbReference>
<dbReference type="PROSITE" id="PS51257">
    <property type="entry name" value="PROKAR_LIPOPROTEIN"/>
    <property type="match status" value="1"/>
</dbReference>
<comment type="subcellular location">
    <subcellularLocation>
        <location evidence="1">Cell envelope</location>
    </subcellularLocation>
</comment>
<feature type="signal peptide" evidence="5">
    <location>
        <begin position="1"/>
        <end position="25"/>
    </location>
</feature>
<dbReference type="AlphaFoldDB" id="A0A917LY25"/>
<feature type="domain" description="Fe/B12 periplasmic-binding" evidence="6">
    <location>
        <begin position="56"/>
        <end position="318"/>
    </location>
</feature>
<keyword evidence="4 5" id="KW-0732">Signal</keyword>
<dbReference type="PANTHER" id="PTHR30532">
    <property type="entry name" value="IRON III DICITRATE-BINDING PERIPLASMIC PROTEIN"/>
    <property type="match status" value="1"/>
</dbReference>
<dbReference type="SUPFAM" id="SSF53807">
    <property type="entry name" value="Helical backbone' metal receptor"/>
    <property type="match status" value="1"/>
</dbReference>
<dbReference type="GO" id="GO:0030288">
    <property type="term" value="C:outer membrane-bounded periplasmic space"/>
    <property type="evidence" value="ECO:0007669"/>
    <property type="project" value="TreeGrafter"/>
</dbReference>
<comment type="caution">
    <text evidence="7">The sequence shown here is derived from an EMBL/GenBank/DDBJ whole genome shotgun (WGS) entry which is preliminary data.</text>
</comment>
<feature type="chain" id="PRO_5038780475" description="Fe/B12 periplasmic-binding domain-containing protein" evidence="5">
    <location>
        <begin position="26"/>
        <end position="318"/>
    </location>
</feature>
<dbReference type="GO" id="GO:1901678">
    <property type="term" value="P:iron coordination entity transport"/>
    <property type="evidence" value="ECO:0007669"/>
    <property type="project" value="UniProtKB-ARBA"/>
</dbReference>
<evidence type="ECO:0000256" key="5">
    <source>
        <dbReference type="SAM" id="SignalP"/>
    </source>
</evidence>
<evidence type="ECO:0000256" key="3">
    <source>
        <dbReference type="ARBA" id="ARBA00022448"/>
    </source>
</evidence>
<evidence type="ECO:0000256" key="4">
    <source>
        <dbReference type="ARBA" id="ARBA00022729"/>
    </source>
</evidence>
<dbReference type="EMBL" id="BMHY01000003">
    <property type="protein sequence ID" value="GGG64590.1"/>
    <property type="molecule type" value="Genomic_DNA"/>
</dbReference>
<evidence type="ECO:0000313" key="7">
    <source>
        <dbReference type="EMBL" id="GGG64590.1"/>
    </source>
</evidence>
<organism evidence="7 8">
    <name type="scientific">Paenibacillus radicis</name>
    <name type="common">ex Gao et al. 2016</name>
    <dbReference type="NCBI Taxonomy" id="1737354"/>
    <lineage>
        <taxon>Bacteria</taxon>
        <taxon>Bacillati</taxon>
        <taxon>Bacillota</taxon>
        <taxon>Bacilli</taxon>
        <taxon>Bacillales</taxon>
        <taxon>Paenibacillaceae</taxon>
        <taxon>Paenibacillus</taxon>
    </lineage>
</organism>
<sequence>MMQAHRMKYVWMGVALVLMAAVISACGGATNSEKKEKTHVVSTVNGDVEIPSEPKRIVALYYHNILLAFDMKPVGANLTWWGGSPFLKDFESEGIVDVGGPPSPEAVAALDPDLIIMNSNNADDYEQYAKIAPSVLIPYDPANSVYDDSKLLGEVLGKPEAGEKLLKQFEEKAKAAREKLTGKIDENAKVAIIRIDAKGGQFSIFGYNYGRGGWSVYKGLNLKMPAKIEKELNDQNAQIVQKLSIELLPEYLADADYVLVSNEGEGIDSLANRDIWKTIPAVKNNKAIELDGKQYFYFDPISIEAQLDLITELLLKHS</sequence>
<dbReference type="Proteomes" id="UP000600247">
    <property type="component" value="Unassembled WGS sequence"/>
</dbReference>
<evidence type="ECO:0000256" key="1">
    <source>
        <dbReference type="ARBA" id="ARBA00004196"/>
    </source>
</evidence>
<dbReference type="RefSeq" id="WP_188888654.1">
    <property type="nucleotide sequence ID" value="NZ_BMHY01000003.1"/>
</dbReference>
<gene>
    <name evidence="7" type="ORF">GCM10010918_18380</name>
</gene>
<keyword evidence="8" id="KW-1185">Reference proteome</keyword>
<evidence type="ECO:0000256" key="2">
    <source>
        <dbReference type="ARBA" id="ARBA00008814"/>
    </source>
</evidence>
<evidence type="ECO:0000259" key="6">
    <source>
        <dbReference type="PROSITE" id="PS50983"/>
    </source>
</evidence>
<dbReference type="InterPro" id="IPR002491">
    <property type="entry name" value="ABC_transptr_periplasmic_BD"/>
</dbReference>
<dbReference type="InterPro" id="IPR051313">
    <property type="entry name" value="Bact_iron-sidero_bind"/>
</dbReference>
<evidence type="ECO:0000313" key="8">
    <source>
        <dbReference type="Proteomes" id="UP000600247"/>
    </source>
</evidence>
<comment type="similarity">
    <text evidence="2">Belongs to the bacterial solute-binding protein 8 family.</text>
</comment>
<dbReference type="PROSITE" id="PS50983">
    <property type="entry name" value="FE_B12_PBP"/>
    <property type="match status" value="1"/>
</dbReference>
<dbReference type="Pfam" id="PF01497">
    <property type="entry name" value="Peripla_BP_2"/>
    <property type="match status" value="1"/>
</dbReference>